<evidence type="ECO:0000256" key="9">
    <source>
        <dbReference type="ARBA" id="ARBA00023136"/>
    </source>
</evidence>
<evidence type="ECO:0000256" key="11">
    <source>
        <dbReference type="ARBA" id="ARBA00023310"/>
    </source>
</evidence>
<dbReference type="RefSeq" id="XP_013239383.1">
    <property type="nucleotide sequence ID" value="XM_013383929.1"/>
</dbReference>
<keyword evidence="6" id="KW-0999">Mitochondrion inner membrane</keyword>
<dbReference type="Pfam" id="PF00231">
    <property type="entry name" value="ATP-synt"/>
    <property type="match status" value="1"/>
</dbReference>
<dbReference type="GO" id="GO:0045259">
    <property type="term" value="C:proton-transporting ATP synthase complex"/>
    <property type="evidence" value="ECO:0007669"/>
    <property type="project" value="UniProtKB-KW"/>
</dbReference>
<dbReference type="Gene3D" id="1.10.287.80">
    <property type="entry name" value="ATP synthase, gamma subunit, helix hairpin domain"/>
    <property type="match status" value="1"/>
</dbReference>
<dbReference type="PANTHER" id="PTHR11693:SF22">
    <property type="entry name" value="ATP SYNTHASE SUBUNIT GAMMA, MITOCHONDRIAL"/>
    <property type="match status" value="1"/>
</dbReference>
<keyword evidence="5" id="KW-0375">Hydrogen ion transport</keyword>
<dbReference type="EMBL" id="JMKJ01000024">
    <property type="protein sequence ID" value="KGG52947.1"/>
    <property type="molecule type" value="Genomic_DNA"/>
</dbReference>
<keyword evidence="11" id="KW-0066">ATP synthesis</keyword>
<dbReference type="InterPro" id="IPR035968">
    <property type="entry name" value="ATP_synth_F1_ATPase_gsu"/>
</dbReference>
<organism evidence="13 14">
    <name type="scientific">Mitosporidium daphniae</name>
    <dbReference type="NCBI Taxonomy" id="1485682"/>
    <lineage>
        <taxon>Eukaryota</taxon>
        <taxon>Fungi</taxon>
        <taxon>Fungi incertae sedis</taxon>
        <taxon>Microsporidia</taxon>
        <taxon>Mitosporidium</taxon>
    </lineage>
</organism>
<keyword evidence="14" id="KW-1185">Reference proteome</keyword>
<evidence type="ECO:0000313" key="14">
    <source>
        <dbReference type="Proteomes" id="UP000029725"/>
    </source>
</evidence>
<name>A0A098VVH8_9MICR</name>
<dbReference type="Proteomes" id="UP000029725">
    <property type="component" value="Unassembled WGS sequence"/>
</dbReference>
<dbReference type="FunFam" id="3.40.1380.10:FF:000003">
    <property type="entry name" value="ATP synthase subunit gamma"/>
    <property type="match status" value="1"/>
</dbReference>
<gene>
    <name evidence="13" type="ORF">DI09_121p60</name>
</gene>
<evidence type="ECO:0000256" key="3">
    <source>
        <dbReference type="ARBA" id="ARBA00020843"/>
    </source>
</evidence>
<keyword evidence="9" id="KW-0472">Membrane</keyword>
<dbReference type="PRINTS" id="PR00126">
    <property type="entry name" value="ATPASEGAMMA"/>
</dbReference>
<evidence type="ECO:0000256" key="1">
    <source>
        <dbReference type="ARBA" id="ARBA00004637"/>
    </source>
</evidence>
<evidence type="ECO:0000256" key="12">
    <source>
        <dbReference type="ARBA" id="ARBA00031066"/>
    </source>
</evidence>
<accession>A0A098VVH8</accession>
<dbReference type="HOGENOM" id="CLU_050669_4_1_1"/>
<dbReference type="GO" id="GO:0005743">
    <property type="term" value="C:mitochondrial inner membrane"/>
    <property type="evidence" value="ECO:0007669"/>
    <property type="project" value="UniProtKB-SubCell"/>
</dbReference>
<evidence type="ECO:0000256" key="5">
    <source>
        <dbReference type="ARBA" id="ARBA00022781"/>
    </source>
</evidence>
<evidence type="ECO:0000256" key="6">
    <source>
        <dbReference type="ARBA" id="ARBA00022792"/>
    </source>
</evidence>
<evidence type="ECO:0000256" key="10">
    <source>
        <dbReference type="ARBA" id="ARBA00023196"/>
    </source>
</evidence>
<keyword evidence="4" id="KW-0813">Transport</keyword>
<dbReference type="InterPro" id="IPR000131">
    <property type="entry name" value="ATP_synth_F1_gsu"/>
</dbReference>
<dbReference type="VEuPathDB" id="MicrosporidiaDB:DI09_121p60"/>
<keyword evidence="8" id="KW-0496">Mitochondrion</keyword>
<comment type="caution">
    <text evidence="13">The sequence shown here is derived from an EMBL/GenBank/DDBJ whole genome shotgun (WGS) entry which is preliminary data.</text>
</comment>
<evidence type="ECO:0000256" key="7">
    <source>
        <dbReference type="ARBA" id="ARBA00023065"/>
    </source>
</evidence>
<evidence type="ECO:0000313" key="13">
    <source>
        <dbReference type="EMBL" id="KGG52947.1"/>
    </source>
</evidence>
<keyword evidence="7" id="KW-0406">Ion transport</keyword>
<dbReference type="GeneID" id="25258170"/>
<dbReference type="OrthoDB" id="239812at2759"/>
<reference evidence="13 14" key="1">
    <citation type="submission" date="2014-04" db="EMBL/GenBank/DDBJ databases">
        <title>A new species of microsporidia sheds light on the evolution of extreme parasitism.</title>
        <authorList>
            <person name="Haag K.L."/>
            <person name="James T.Y."/>
            <person name="Larsson R."/>
            <person name="Schaer T.M."/>
            <person name="Refardt D."/>
            <person name="Pombert J.-F."/>
            <person name="Ebert D."/>
        </authorList>
    </citation>
    <scope>NUCLEOTIDE SEQUENCE [LARGE SCALE GENOMIC DNA]</scope>
    <source>
        <strain evidence="13 14">UGP3</strain>
        <tissue evidence="13">Spores</tissue>
    </source>
</reference>
<dbReference type="Gene3D" id="3.40.1380.10">
    <property type="match status" value="1"/>
</dbReference>
<comment type="subcellular location">
    <subcellularLocation>
        <location evidence="1">Mitochondrion inner membrane</location>
        <topology evidence="1">Peripheral membrane protein</topology>
    </subcellularLocation>
</comment>
<evidence type="ECO:0000256" key="4">
    <source>
        <dbReference type="ARBA" id="ARBA00022448"/>
    </source>
</evidence>
<dbReference type="SUPFAM" id="SSF52943">
    <property type="entry name" value="ATP synthase (F1-ATPase), gamma subunit"/>
    <property type="match status" value="1"/>
</dbReference>
<comment type="similarity">
    <text evidence="2">Belongs to the ATPase gamma chain family.</text>
</comment>
<protein>
    <recommendedName>
        <fullName evidence="3">ATP synthase subunit gamma, mitochondrial</fullName>
    </recommendedName>
    <alternativeName>
        <fullName evidence="12">F-ATPase gamma subunit</fullName>
    </alternativeName>
</protein>
<proteinExistence type="inferred from homology"/>
<keyword evidence="10" id="KW-0139">CF(1)</keyword>
<dbReference type="PANTHER" id="PTHR11693">
    <property type="entry name" value="ATP SYNTHASE GAMMA CHAIN"/>
    <property type="match status" value="1"/>
</dbReference>
<dbReference type="AlphaFoldDB" id="A0A098VVH8"/>
<evidence type="ECO:0000256" key="2">
    <source>
        <dbReference type="ARBA" id="ARBA00007681"/>
    </source>
</evidence>
<dbReference type="GO" id="GO:0046933">
    <property type="term" value="F:proton-transporting ATP synthase activity, rotational mechanism"/>
    <property type="evidence" value="ECO:0007669"/>
    <property type="project" value="InterPro"/>
</dbReference>
<evidence type="ECO:0000256" key="8">
    <source>
        <dbReference type="ARBA" id="ARBA00023128"/>
    </source>
</evidence>
<sequence length="255" mass="27845">MATLKDSKPRSLKPLTSSAAPKITKSMKMIASTKLARAQKAMDCGRIYGAATQSKPLIVHGPFPSPAQNENFAPLLIAVSSDRGLCGSIHSSISKLVKKSVKDTIREMPNSSPAVLVLGDKAKPQIAREARSYITGHFNQLGRVIPVFLDASNIVDTLEKEFPIKPSVIKIFYNHFKSVIAFESSEITALRADSLLSIDGIEKYEVDEEALMNYGDFLFASQLFWTLSEGHAAEMAAKRTAMENATKNAGKWSIL</sequence>